<keyword evidence="1" id="KW-0732">Signal</keyword>
<sequence length="75" mass="8686">MRMPYRTLFLLSGLFLLAGCAATPDREQIERELQSVYNPFDMEYVSVVNQQARRAGATVIWVNPPRKSDRDPRQD</sequence>
<evidence type="ECO:0000256" key="1">
    <source>
        <dbReference type="SAM" id="SignalP"/>
    </source>
</evidence>
<comment type="caution">
    <text evidence="2">The sequence shown here is derived from an EMBL/GenBank/DDBJ whole genome shotgun (WGS) entry which is preliminary data.</text>
</comment>
<dbReference type="PROSITE" id="PS51257">
    <property type="entry name" value="PROKAR_LIPOPROTEIN"/>
    <property type="match status" value="1"/>
</dbReference>
<evidence type="ECO:0008006" key="4">
    <source>
        <dbReference type="Google" id="ProtNLM"/>
    </source>
</evidence>
<feature type="signal peptide" evidence="1">
    <location>
        <begin position="1"/>
        <end position="21"/>
    </location>
</feature>
<keyword evidence="3" id="KW-1185">Reference proteome</keyword>
<protein>
    <recommendedName>
        <fullName evidence="4">Lipoprotein</fullName>
    </recommendedName>
</protein>
<reference evidence="2 3" key="1">
    <citation type="submission" date="2023-08" db="EMBL/GenBank/DDBJ databases">
        <title>Whole-genome sequencing of halo(alkali)philic microorganisms from hypersaline lakes.</title>
        <authorList>
            <person name="Sorokin D.Y."/>
            <person name="Abbas B."/>
            <person name="Merkel A.Y."/>
        </authorList>
    </citation>
    <scope>NUCLEOTIDE SEQUENCE [LARGE SCALE GENOMIC DNA]</scope>
    <source>
        <strain evidence="2 3">AB-CW4</strain>
    </source>
</reference>
<organism evidence="2 3">
    <name type="scientific">Natronospira bacteriovora</name>
    <dbReference type="NCBI Taxonomy" id="3069753"/>
    <lineage>
        <taxon>Bacteria</taxon>
        <taxon>Pseudomonadati</taxon>
        <taxon>Pseudomonadota</taxon>
        <taxon>Gammaproteobacteria</taxon>
        <taxon>Natronospirales</taxon>
        <taxon>Natronospiraceae</taxon>
        <taxon>Natronospira</taxon>
    </lineage>
</organism>
<evidence type="ECO:0000313" key="3">
    <source>
        <dbReference type="Proteomes" id="UP001239019"/>
    </source>
</evidence>
<name>A0ABU0W9C5_9GAMM</name>
<evidence type="ECO:0000313" key="2">
    <source>
        <dbReference type="EMBL" id="MDQ2070646.1"/>
    </source>
</evidence>
<dbReference type="Proteomes" id="UP001239019">
    <property type="component" value="Unassembled WGS sequence"/>
</dbReference>
<dbReference type="EMBL" id="JAVDDT010000008">
    <property type="protein sequence ID" value="MDQ2070646.1"/>
    <property type="molecule type" value="Genomic_DNA"/>
</dbReference>
<accession>A0ABU0W9C5</accession>
<proteinExistence type="predicted"/>
<feature type="chain" id="PRO_5045842518" description="Lipoprotein" evidence="1">
    <location>
        <begin position="22"/>
        <end position="75"/>
    </location>
</feature>
<gene>
    <name evidence="2" type="ORF">RBH19_12265</name>
</gene>
<dbReference type="RefSeq" id="WP_306729141.1">
    <property type="nucleotide sequence ID" value="NZ_JAVDDT010000008.1"/>
</dbReference>